<dbReference type="SUPFAM" id="SSF47576">
    <property type="entry name" value="Calponin-homology domain, CH-domain"/>
    <property type="match status" value="1"/>
</dbReference>
<reference evidence="3" key="1">
    <citation type="journal article" date="2020" name="Stud. Mycol.">
        <title>101 Dothideomycetes genomes: a test case for predicting lifestyles and emergence of pathogens.</title>
        <authorList>
            <person name="Haridas S."/>
            <person name="Albert R."/>
            <person name="Binder M."/>
            <person name="Bloem J."/>
            <person name="Labutti K."/>
            <person name="Salamov A."/>
            <person name="Andreopoulos B."/>
            <person name="Baker S."/>
            <person name="Barry K."/>
            <person name="Bills G."/>
            <person name="Bluhm B."/>
            <person name="Cannon C."/>
            <person name="Castanera R."/>
            <person name="Culley D."/>
            <person name="Daum C."/>
            <person name="Ezra D."/>
            <person name="Gonzalez J."/>
            <person name="Henrissat B."/>
            <person name="Kuo A."/>
            <person name="Liang C."/>
            <person name="Lipzen A."/>
            <person name="Lutzoni F."/>
            <person name="Magnuson J."/>
            <person name="Mondo S."/>
            <person name="Nolan M."/>
            <person name="Ohm R."/>
            <person name="Pangilinan J."/>
            <person name="Park H.-J."/>
            <person name="Ramirez L."/>
            <person name="Alfaro M."/>
            <person name="Sun H."/>
            <person name="Tritt A."/>
            <person name="Yoshinaga Y."/>
            <person name="Zwiers L.-H."/>
            <person name="Turgeon B."/>
            <person name="Goodwin S."/>
            <person name="Spatafora J."/>
            <person name="Crous P."/>
            <person name="Grigoriev I."/>
        </authorList>
    </citation>
    <scope>NUCLEOTIDE SEQUENCE</scope>
    <source>
        <strain evidence="3">CBS 473.64</strain>
    </source>
</reference>
<dbReference type="Pfam" id="PF00307">
    <property type="entry name" value="CH"/>
    <property type="match status" value="1"/>
</dbReference>
<feature type="region of interest" description="Disordered" evidence="1">
    <location>
        <begin position="129"/>
        <end position="230"/>
    </location>
</feature>
<accession>A0A6A6SA26</accession>
<dbReference type="GO" id="GO:0015629">
    <property type="term" value="C:actin cytoskeleton"/>
    <property type="evidence" value="ECO:0007669"/>
    <property type="project" value="TreeGrafter"/>
</dbReference>
<dbReference type="InterPro" id="IPR036872">
    <property type="entry name" value="CH_dom_sf"/>
</dbReference>
<dbReference type="PRINTS" id="PR00888">
    <property type="entry name" value="SM22CALPONIN"/>
</dbReference>
<dbReference type="InterPro" id="IPR050606">
    <property type="entry name" value="Calponin-like"/>
</dbReference>
<evidence type="ECO:0000259" key="2">
    <source>
        <dbReference type="PROSITE" id="PS50021"/>
    </source>
</evidence>
<feature type="compositionally biased region" description="Basic and acidic residues" evidence="1">
    <location>
        <begin position="546"/>
        <end position="561"/>
    </location>
</feature>
<dbReference type="InterPro" id="IPR001715">
    <property type="entry name" value="CH_dom"/>
</dbReference>
<feature type="compositionally biased region" description="Basic and acidic residues" evidence="1">
    <location>
        <begin position="570"/>
        <end position="589"/>
    </location>
</feature>
<feature type="compositionally biased region" description="Basic and acidic residues" evidence="1">
    <location>
        <begin position="400"/>
        <end position="437"/>
    </location>
</feature>
<proteinExistence type="predicted"/>
<evidence type="ECO:0000313" key="3">
    <source>
        <dbReference type="EMBL" id="KAF2643583.1"/>
    </source>
</evidence>
<dbReference type="AlphaFoldDB" id="A0A6A6SA26"/>
<feature type="compositionally biased region" description="Polar residues" evidence="1">
    <location>
        <begin position="199"/>
        <end position="213"/>
    </location>
</feature>
<dbReference type="Gene3D" id="1.10.418.10">
    <property type="entry name" value="Calponin-like domain"/>
    <property type="match status" value="1"/>
</dbReference>
<feature type="compositionally biased region" description="Polar residues" evidence="1">
    <location>
        <begin position="377"/>
        <end position="399"/>
    </location>
</feature>
<protein>
    <recommendedName>
        <fullName evidence="2">Calponin-homology (CH) domain-containing protein</fullName>
    </recommendedName>
</protein>
<feature type="compositionally biased region" description="Basic and acidic residues" evidence="1">
    <location>
        <begin position="274"/>
        <end position="371"/>
    </location>
</feature>
<dbReference type="GO" id="GO:0051015">
    <property type="term" value="F:actin filament binding"/>
    <property type="evidence" value="ECO:0007669"/>
    <property type="project" value="TreeGrafter"/>
</dbReference>
<organism evidence="3 4">
    <name type="scientific">Massarina eburnea CBS 473.64</name>
    <dbReference type="NCBI Taxonomy" id="1395130"/>
    <lineage>
        <taxon>Eukaryota</taxon>
        <taxon>Fungi</taxon>
        <taxon>Dikarya</taxon>
        <taxon>Ascomycota</taxon>
        <taxon>Pezizomycotina</taxon>
        <taxon>Dothideomycetes</taxon>
        <taxon>Pleosporomycetidae</taxon>
        <taxon>Pleosporales</taxon>
        <taxon>Massarineae</taxon>
        <taxon>Massarinaceae</taxon>
        <taxon>Massarina</taxon>
    </lineage>
</organism>
<dbReference type="InterPro" id="IPR003096">
    <property type="entry name" value="SM22_calponin"/>
</dbReference>
<dbReference type="PANTHER" id="PTHR47385">
    <property type="entry name" value="CALPONIN"/>
    <property type="match status" value="1"/>
</dbReference>
<dbReference type="Proteomes" id="UP000799753">
    <property type="component" value="Unassembled WGS sequence"/>
</dbReference>
<feature type="compositionally biased region" description="Basic and acidic residues" evidence="1">
    <location>
        <begin position="480"/>
        <end position="492"/>
    </location>
</feature>
<name>A0A6A6SA26_9PLEO</name>
<sequence>MASVTSLDQDMKRLRTGRYTPEAANEVRSWIEEVLGERLPPGDLLQALKDGTVLCRLVNLAVPTPVKFKKSAMPFIQMENISQFLRACEMPPLNMHSHDRFLTVDLFEAKDPAQVLQCLGALSRAANNANPDKFPNTIGPRRALGPLSPAKTGDNSLKSPGLSPTTGGSLSPGGYGRSGSTTFNPLSRPEGALTPHLTGGSNSSWTSRTSNGIPKSPPGGVSSWSKKTDHGATAPAWNIAQYGYMGGASQGNQGVAFGARRQITTAGPNVPTSGEKERRRKETEEAEGKRRFDRAAEEEQARIEEERLWEEESRKQREAKQHRLDKQKREWEEQERQWKLEEEERQREEQDAQEKIAQETRRKRAGSDARLKGQHLAQYQTEQATKPRSRRNSQYGSEPNTERDRIRELERQLEEAKERERQYQQEREERSRDDERRKLRSRSKSRTRDRSRSRPRPQPPPRAPSPQDSTVSWAQADDSDYLRKPGTPERSPRPLPEPTTSPRPLPDPSAYAKQNRTDRYLASNPAPASPKPKSHIPPELTSTSERAAEDARRAAAAEKTKAMSWASKSLLEREMERERQRQKEWEQTQRDLQNSQKDPNAGTGEGKSWDVNQYGYMGGDSQNKGGISFGGKRQILGPRPFGPK</sequence>
<gene>
    <name evidence="3" type="ORF">P280DRAFT_505679</name>
</gene>
<dbReference type="CDD" id="cd21210">
    <property type="entry name" value="CH_SCP1-like"/>
    <property type="match status" value="1"/>
</dbReference>
<feature type="compositionally biased region" description="Pro residues" evidence="1">
    <location>
        <begin position="493"/>
        <end position="507"/>
    </location>
</feature>
<feature type="compositionally biased region" description="Low complexity" evidence="1">
    <location>
        <begin position="159"/>
        <end position="169"/>
    </location>
</feature>
<evidence type="ECO:0000256" key="1">
    <source>
        <dbReference type="SAM" id="MobiDB-lite"/>
    </source>
</evidence>
<feature type="domain" description="Calponin-homology (CH)" evidence="2">
    <location>
        <begin position="21"/>
        <end position="127"/>
    </location>
</feature>
<dbReference type="GO" id="GO:0007015">
    <property type="term" value="P:actin filament organization"/>
    <property type="evidence" value="ECO:0007669"/>
    <property type="project" value="TreeGrafter"/>
</dbReference>
<evidence type="ECO:0000313" key="4">
    <source>
        <dbReference type="Proteomes" id="UP000799753"/>
    </source>
</evidence>
<dbReference type="PROSITE" id="PS50021">
    <property type="entry name" value="CH"/>
    <property type="match status" value="1"/>
</dbReference>
<feature type="region of interest" description="Disordered" evidence="1">
    <location>
        <begin position="264"/>
        <end position="644"/>
    </location>
</feature>
<keyword evidence="4" id="KW-1185">Reference proteome</keyword>
<dbReference type="OrthoDB" id="21595at2759"/>
<dbReference type="EMBL" id="MU006780">
    <property type="protein sequence ID" value="KAF2643583.1"/>
    <property type="molecule type" value="Genomic_DNA"/>
</dbReference>
<dbReference type="PANTHER" id="PTHR47385:SF14">
    <property type="entry name" value="TRANSGELIN"/>
    <property type="match status" value="1"/>
</dbReference>
<dbReference type="SMART" id="SM00033">
    <property type="entry name" value="CH"/>
    <property type="match status" value="1"/>
</dbReference>